<dbReference type="Pfam" id="PF07484">
    <property type="entry name" value="Collar"/>
    <property type="match status" value="1"/>
</dbReference>
<keyword evidence="3" id="KW-1185">Reference proteome</keyword>
<proteinExistence type="predicted"/>
<organism evidence="2 3">
    <name type="scientific">Caulobacter rhizosphaerae</name>
    <dbReference type="NCBI Taxonomy" id="2010972"/>
    <lineage>
        <taxon>Bacteria</taxon>
        <taxon>Pseudomonadati</taxon>
        <taxon>Pseudomonadota</taxon>
        <taxon>Alphaproteobacteria</taxon>
        <taxon>Caulobacterales</taxon>
        <taxon>Caulobacteraceae</taxon>
        <taxon>Caulobacter</taxon>
    </lineage>
</organism>
<name>A0ABU1MZF0_9CAUL</name>
<dbReference type="SUPFAM" id="SSF88874">
    <property type="entry name" value="Receptor-binding domain of short tail fibre protein gp12"/>
    <property type="match status" value="1"/>
</dbReference>
<reference evidence="2 3" key="1">
    <citation type="submission" date="2023-07" db="EMBL/GenBank/DDBJ databases">
        <title>Sorghum-associated microbial communities from plants grown in Nebraska, USA.</title>
        <authorList>
            <person name="Schachtman D."/>
        </authorList>
    </citation>
    <scope>NUCLEOTIDE SEQUENCE [LARGE SCALE GENOMIC DNA]</scope>
    <source>
        <strain evidence="2 3">DS2154</strain>
    </source>
</reference>
<dbReference type="InterPro" id="IPR037053">
    <property type="entry name" value="Phage_tail_collar_dom_sf"/>
</dbReference>
<dbReference type="EMBL" id="JAVDRL010000006">
    <property type="protein sequence ID" value="MDR6531549.1"/>
    <property type="molecule type" value="Genomic_DNA"/>
</dbReference>
<protein>
    <submittedName>
        <fullName evidence="2">Microcystin-dependent protein</fullName>
    </submittedName>
</protein>
<evidence type="ECO:0000313" key="2">
    <source>
        <dbReference type="EMBL" id="MDR6531549.1"/>
    </source>
</evidence>
<dbReference type="Proteomes" id="UP001262754">
    <property type="component" value="Unassembled WGS sequence"/>
</dbReference>
<accession>A0ABU1MZF0</accession>
<comment type="caution">
    <text evidence="2">The sequence shown here is derived from an EMBL/GenBank/DDBJ whole genome shotgun (WGS) entry which is preliminary data.</text>
</comment>
<dbReference type="Gene3D" id="3.90.1340.10">
    <property type="entry name" value="Phage tail collar domain"/>
    <property type="match status" value="1"/>
</dbReference>
<gene>
    <name evidence="2" type="ORF">J2800_002296</name>
</gene>
<dbReference type="InterPro" id="IPR011083">
    <property type="entry name" value="Phage_tail_collar_dom"/>
</dbReference>
<sequence length="183" mass="19326">MSDQFVAEIRIFGFNFAPKGWAQCNGQLLPIQQNTALFSLLGTTYGGNGTTNFALPNLMGNIPIHIGRNQPGPGLSVYDLGQTGGSPNVTLVETEMAMHTHSPMVTTTVGTVTAAANNQPAQAFYGTFQSATRGLFYSPTPPAVQLPAQSIGPTGGSQPHNNMMPTLVLNYCIALQGVFPARN</sequence>
<evidence type="ECO:0000313" key="3">
    <source>
        <dbReference type="Proteomes" id="UP001262754"/>
    </source>
</evidence>
<evidence type="ECO:0000259" key="1">
    <source>
        <dbReference type="Pfam" id="PF07484"/>
    </source>
</evidence>
<dbReference type="RefSeq" id="WP_056761988.1">
    <property type="nucleotide sequence ID" value="NZ_BMLD01000012.1"/>
</dbReference>
<feature type="domain" description="Phage tail collar" evidence="1">
    <location>
        <begin position="8"/>
        <end position="63"/>
    </location>
</feature>